<dbReference type="PANTHER" id="PTHR43436">
    <property type="entry name" value="ARAC-FAMILY TRANSCRIPTIONAL REGULATOR"/>
    <property type="match status" value="1"/>
</dbReference>
<dbReference type="RefSeq" id="WP_310066961.1">
    <property type="nucleotide sequence ID" value="NZ_JAVDQN010000002.1"/>
</dbReference>
<dbReference type="EMBL" id="JAVDQN010000002">
    <property type="protein sequence ID" value="MDR6376752.1"/>
    <property type="molecule type" value="Genomic_DNA"/>
</dbReference>
<evidence type="ECO:0000313" key="5">
    <source>
        <dbReference type="Proteomes" id="UP001185254"/>
    </source>
</evidence>
<dbReference type="Pfam" id="PF06719">
    <property type="entry name" value="AraC_N"/>
    <property type="match status" value="1"/>
</dbReference>
<accession>A0ABU1L0S0</accession>
<evidence type="ECO:0000313" key="4">
    <source>
        <dbReference type="EMBL" id="MDR6376752.1"/>
    </source>
</evidence>
<dbReference type="Proteomes" id="UP001185254">
    <property type="component" value="Unassembled WGS sequence"/>
</dbReference>
<dbReference type="InterPro" id="IPR009594">
    <property type="entry name" value="Tscrpt_reg_HTH_AraC_N"/>
</dbReference>
<dbReference type="InterPro" id="IPR018060">
    <property type="entry name" value="HTH_AraC"/>
</dbReference>
<comment type="caution">
    <text evidence="4">The sequence shown here is derived from an EMBL/GenBank/DDBJ whole genome shotgun (WGS) entry which is preliminary data.</text>
</comment>
<organism evidence="4 5">
    <name type="scientific">Paraburkholderia caledonica</name>
    <dbReference type="NCBI Taxonomy" id="134536"/>
    <lineage>
        <taxon>Bacteria</taxon>
        <taxon>Pseudomonadati</taxon>
        <taxon>Pseudomonadota</taxon>
        <taxon>Betaproteobacteria</taxon>
        <taxon>Burkholderiales</taxon>
        <taxon>Burkholderiaceae</taxon>
        <taxon>Paraburkholderia</taxon>
    </lineage>
</organism>
<feature type="domain" description="HTH araC/xylS-type" evidence="3">
    <location>
        <begin position="197"/>
        <end position="295"/>
    </location>
</feature>
<name>A0ABU1L0S0_9BURK</name>
<gene>
    <name evidence="4" type="ORF">J2776_003452</name>
</gene>
<dbReference type="Gene3D" id="1.10.10.60">
    <property type="entry name" value="Homeodomain-like"/>
    <property type="match status" value="1"/>
</dbReference>
<protein>
    <submittedName>
        <fullName evidence="4">AraC-like DNA-binding protein</fullName>
    </submittedName>
</protein>
<reference evidence="4 5" key="1">
    <citation type="submission" date="2023-07" db="EMBL/GenBank/DDBJ databases">
        <title>Sorghum-associated microbial communities from plants grown in Nebraska, USA.</title>
        <authorList>
            <person name="Schachtman D."/>
        </authorList>
    </citation>
    <scope>NUCLEOTIDE SEQUENCE [LARGE SCALE GENOMIC DNA]</scope>
    <source>
        <strain evidence="4 5">DS1039</strain>
    </source>
</reference>
<dbReference type="SMART" id="SM00342">
    <property type="entry name" value="HTH_ARAC"/>
    <property type="match status" value="1"/>
</dbReference>
<keyword evidence="2" id="KW-0804">Transcription</keyword>
<proteinExistence type="predicted"/>
<dbReference type="Pfam" id="PF12833">
    <property type="entry name" value="HTH_18"/>
    <property type="match status" value="1"/>
</dbReference>
<evidence type="ECO:0000259" key="3">
    <source>
        <dbReference type="PROSITE" id="PS01124"/>
    </source>
</evidence>
<dbReference type="PROSITE" id="PS01124">
    <property type="entry name" value="HTH_ARAC_FAMILY_2"/>
    <property type="match status" value="1"/>
</dbReference>
<sequence>MIDAYEHARLSLANRIQKWTASGEQYIGPISGLYLYRHVMPNSPMSCMLEPAIAVPVQGTKRTRLGAEVYEYDRSRFLLTSLALPVVMQVSNANPEVPFLSAVLKLDPKIIGELMIDAQIHVPDRQSIPDSGIVLGRTTTQLLEAVGRLVGLMDEPDLIPVLAPLLQREIFYRLLISPVGKYLWQMSSLDSQSRRISRAIEWLKANFREPLQIKDLAHRVDMSPSRLHHHFRQFTSMSPLQFQKWLRLAEARRLMVVQGMAPSIAAYEVGYGSPSQFSREYARMFGTSPRRDVLELTKEVSA</sequence>
<keyword evidence="5" id="KW-1185">Reference proteome</keyword>
<dbReference type="SUPFAM" id="SSF46689">
    <property type="entry name" value="Homeodomain-like"/>
    <property type="match status" value="2"/>
</dbReference>
<evidence type="ECO:0000256" key="1">
    <source>
        <dbReference type="ARBA" id="ARBA00023015"/>
    </source>
</evidence>
<keyword evidence="1" id="KW-0805">Transcription regulation</keyword>
<dbReference type="PANTHER" id="PTHR43436:SF1">
    <property type="entry name" value="TRANSCRIPTIONAL REGULATORY PROTEIN"/>
    <property type="match status" value="1"/>
</dbReference>
<dbReference type="InterPro" id="IPR009057">
    <property type="entry name" value="Homeodomain-like_sf"/>
</dbReference>
<evidence type="ECO:0000256" key="2">
    <source>
        <dbReference type="ARBA" id="ARBA00023163"/>
    </source>
</evidence>